<feature type="binding site" evidence="8">
    <location>
        <position position="94"/>
    </location>
    <ligand>
        <name>ATP</name>
        <dbReference type="ChEBI" id="CHEBI:30616"/>
    </ligand>
</feature>
<dbReference type="HAMAP" id="MF_00692">
    <property type="entry name" value="SelO"/>
    <property type="match status" value="1"/>
</dbReference>
<feature type="active site" description="Proton acceptor" evidence="8">
    <location>
        <position position="253"/>
    </location>
</feature>
<feature type="binding site" evidence="8">
    <location>
        <position position="114"/>
    </location>
    <ligand>
        <name>ATP</name>
        <dbReference type="ChEBI" id="CHEBI:30616"/>
    </ligand>
</feature>
<dbReference type="Proteomes" id="UP000663970">
    <property type="component" value="Unassembled WGS sequence"/>
</dbReference>
<organism evidence="9 10">
    <name type="scientific">Halobacillus kuroshimensis</name>
    <dbReference type="NCBI Taxonomy" id="302481"/>
    <lineage>
        <taxon>Bacteria</taxon>
        <taxon>Bacillati</taxon>
        <taxon>Bacillota</taxon>
        <taxon>Bacilli</taxon>
        <taxon>Bacillales</taxon>
        <taxon>Bacillaceae</taxon>
        <taxon>Halobacillus</taxon>
    </lineage>
</organism>
<keyword evidence="7 8" id="KW-0460">Magnesium</keyword>
<dbReference type="EMBL" id="JAEKJY010000003">
    <property type="protein sequence ID" value="MBN8235828.1"/>
    <property type="molecule type" value="Genomic_DNA"/>
</dbReference>
<dbReference type="RefSeq" id="WP_206933995.1">
    <property type="nucleotide sequence ID" value="NZ_JAEKJY010000003.1"/>
</dbReference>
<comment type="caution">
    <text evidence="9">The sequence shown here is derived from an EMBL/GenBank/DDBJ whole genome shotgun (WGS) entry which is preliminary data.</text>
</comment>
<evidence type="ECO:0000256" key="5">
    <source>
        <dbReference type="ARBA" id="ARBA00022741"/>
    </source>
</evidence>
<comment type="similarity">
    <text evidence="1 8">Belongs to the SELO family.</text>
</comment>
<feature type="binding site" evidence="8">
    <location>
        <position position="263"/>
    </location>
    <ligand>
        <name>ATP</name>
        <dbReference type="ChEBI" id="CHEBI:30616"/>
    </ligand>
</feature>
<comment type="catalytic activity">
    <reaction evidence="8">
        <text>L-histidyl-[protein] + UTP = N(tele)-(5'-uridylyl)-L-histidyl-[protein] + diphosphate</text>
        <dbReference type="Rhea" id="RHEA:83891"/>
        <dbReference type="Rhea" id="RHEA-COMP:9745"/>
        <dbReference type="Rhea" id="RHEA-COMP:20239"/>
        <dbReference type="ChEBI" id="CHEBI:29979"/>
        <dbReference type="ChEBI" id="CHEBI:33019"/>
        <dbReference type="ChEBI" id="CHEBI:46398"/>
        <dbReference type="ChEBI" id="CHEBI:233474"/>
    </reaction>
</comment>
<evidence type="ECO:0000256" key="4">
    <source>
        <dbReference type="ARBA" id="ARBA00022723"/>
    </source>
</evidence>
<evidence type="ECO:0000313" key="10">
    <source>
        <dbReference type="Proteomes" id="UP000663970"/>
    </source>
</evidence>
<feature type="binding site" evidence="8">
    <location>
        <position position="93"/>
    </location>
    <ligand>
        <name>ATP</name>
        <dbReference type="ChEBI" id="CHEBI:30616"/>
    </ligand>
</feature>
<feature type="binding site" evidence="8">
    <location>
        <position position="91"/>
    </location>
    <ligand>
        <name>ATP</name>
        <dbReference type="ChEBI" id="CHEBI:30616"/>
    </ligand>
</feature>
<keyword evidence="10" id="KW-1185">Reference proteome</keyword>
<comment type="cofactor">
    <cofactor evidence="8">
        <name>Mg(2+)</name>
        <dbReference type="ChEBI" id="CHEBI:18420"/>
    </cofactor>
    <cofactor evidence="8">
        <name>Mn(2+)</name>
        <dbReference type="ChEBI" id="CHEBI:29035"/>
    </cofactor>
</comment>
<dbReference type="Pfam" id="PF02696">
    <property type="entry name" value="SelO"/>
    <property type="match status" value="1"/>
</dbReference>
<evidence type="ECO:0000256" key="1">
    <source>
        <dbReference type="ARBA" id="ARBA00009747"/>
    </source>
</evidence>
<comment type="function">
    <text evidence="8">Nucleotidyltransferase involved in the post-translational modification of proteins. It can catalyze the addition of adenosine monophosphate (AMP) or uridine monophosphate (UMP) to a protein, resulting in modifications known as AMPylation and UMPylation.</text>
</comment>
<keyword evidence="6 8" id="KW-0067">ATP-binding</keyword>
<dbReference type="EC" id="2.7.7.-" evidence="8"/>
<evidence type="ECO:0000313" key="9">
    <source>
        <dbReference type="EMBL" id="MBN8235828.1"/>
    </source>
</evidence>
<keyword evidence="5 8" id="KW-0547">Nucleotide-binding</keyword>
<reference evidence="9 10" key="1">
    <citation type="submission" date="2020-12" db="EMBL/GenBank/DDBJ databases">
        <title>Oil enriched cultivation method for isolating marine PHA-producing bacteria.</title>
        <authorList>
            <person name="Zheng W."/>
            <person name="Yu S."/>
            <person name="Huang Y."/>
        </authorList>
    </citation>
    <scope>NUCLEOTIDE SEQUENCE [LARGE SCALE GENOMIC DNA]</scope>
    <source>
        <strain evidence="9 10">SY-2-6</strain>
    </source>
</reference>
<comment type="catalytic activity">
    <reaction evidence="8">
        <text>L-threonyl-[protein] + ATP = 3-O-(5'-adenylyl)-L-threonyl-[protein] + diphosphate</text>
        <dbReference type="Rhea" id="RHEA:54292"/>
        <dbReference type="Rhea" id="RHEA-COMP:11060"/>
        <dbReference type="Rhea" id="RHEA-COMP:13847"/>
        <dbReference type="ChEBI" id="CHEBI:30013"/>
        <dbReference type="ChEBI" id="CHEBI:30616"/>
        <dbReference type="ChEBI" id="CHEBI:33019"/>
        <dbReference type="ChEBI" id="CHEBI:138113"/>
        <dbReference type="EC" id="2.7.7.108"/>
    </reaction>
</comment>
<dbReference type="InterPro" id="IPR003846">
    <property type="entry name" value="SelO"/>
</dbReference>
<comment type="catalytic activity">
    <reaction evidence="8">
        <text>L-seryl-[protein] + ATP = 3-O-(5'-adenylyl)-L-seryl-[protein] + diphosphate</text>
        <dbReference type="Rhea" id="RHEA:58120"/>
        <dbReference type="Rhea" id="RHEA-COMP:9863"/>
        <dbReference type="Rhea" id="RHEA-COMP:15073"/>
        <dbReference type="ChEBI" id="CHEBI:29999"/>
        <dbReference type="ChEBI" id="CHEBI:30616"/>
        <dbReference type="ChEBI" id="CHEBI:33019"/>
        <dbReference type="ChEBI" id="CHEBI:142516"/>
        <dbReference type="EC" id="2.7.7.108"/>
    </reaction>
</comment>
<comment type="catalytic activity">
    <reaction evidence="8">
        <text>L-tyrosyl-[protein] + ATP = O-(5'-adenylyl)-L-tyrosyl-[protein] + diphosphate</text>
        <dbReference type="Rhea" id="RHEA:54288"/>
        <dbReference type="Rhea" id="RHEA-COMP:10136"/>
        <dbReference type="Rhea" id="RHEA-COMP:13846"/>
        <dbReference type="ChEBI" id="CHEBI:30616"/>
        <dbReference type="ChEBI" id="CHEBI:33019"/>
        <dbReference type="ChEBI" id="CHEBI:46858"/>
        <dbReference type="ChEBI" id="CHEBI:83624"/>
        <dbReference type="EC" id="2.7.7.108"/>
    </reaction>
</comment>
<keyword evidence="8" id="KW-0464">Manganese</keyword>
<feature type="binding site" evidence="8">
    <location>
        <position position="126"/>
    </location>
    <ligand>
        <name>ATP</name>
        <dbReference type="ChEBI" id="CHEBI:30616"/>
    </ligand>
</feature>
<feature type="binding site" evidence="8">
    <location>
        <position position="254"/>
    </location>
    <ligand>
        <name>Mg(2+)</name>
        <dbReference type="ChEBI" id="CHEBI:18420"/>
    </ligand>
</feature>
<gene>
    <name evidence="8" type="primary">ydiU</name>
    <name evidence="8" type="synonym">selO</name>
    <name evidence="9" type="ORF">JF544_11245</name>
</gene>
<evidence type="ECO:0000256" key="3">
    <source>
        <dbReference type="ARBA" id="ARBA00022695"/>
    </source>
</evidence>
<feature type="binding site" evidence="8">
    <location>
        <position position="184"/>
    </location>
    <ligand>
        <name>ATP</name>
        <dbReference type="ChEBI" id="CHEBI:30616"/>
    </ligand>
</feature>
<evidence type="ECO:0000256" key="6">
    <source>
        <dbReference type="ARBA" id="ARBA00022840"/>
    </source>
</evidence>
<name>A0ABS3DWW0_9BACI</name>
<proteinExistence type="inferred from homology"/>
<evidence type="ECO:0000256" key="8">
    <source>
        <dbReference type="HAMAP-Rule" id="MF_00692"/>
    </source>
</evidence>
<dbReference type="PANTHER" id="PTHR32057">
    <property type="entry name" value="PROTEIN ADENYLYLTRANSFERASE SELO, MITOCHONDRIAL"/>
    <property type="match status" value="1"/>
</dbReference>
<sequence length="488" mass="55284">MNKGDSMTQTGWNLKHSYQLLPEHFYAKVEPTPVKNPACVVFNDDLATELGLPDDSKQHPEIWSGNELPDGADPIAQAYAGHQFGQFTMLGDGRAVLLGEQVTNKGRRFDIQLKGSGRTPFSRRGDGRAGLAPMLREYMISESMYGLGIPTNRSLAVTTTGEHIQREIEIPGAVLTRVSSSHLRVGTFQYAAGLGDVDALRLLADYAIQRHYPEVAGDENRYAAFYEKVVERQAALIAKWQLTGFIHGVMNTDNMAISGETFDYGPCAFMDVYHPETVFSSIDAQGRYAYQNQPPIGQWNLARLAEALIPILDDEEESAVETAQEILSRYGSYFQTYWVNGMRNKLGFLSEESQDRALMDDLLDIMKKQEADYTNTFRALTLDRPEELPMYHSVAFSSWYDQWKKRLERQEQPLHLAFETMKKANPAIIPRNHRVEEALEAVIQEDDYSVMHQLMEQLKNPYAYSDAQVDYTQPPEPSDQPYRTYCGT</sequence>
<comment type="catalytic activity">
    <reaction evidence="8">
        <text>L-tyrosyl-[protein] + UTP = O-(5'-uridylyl)-L-tyrosyl-[protein] + diphosphate</text>
        <dbReference type="Rhea" id="RHEA:83887"/>
        <dbReference type="Rhea" id="RHEA-COMP:10136"/>
        <dbReference type="Rhea" id="RHEA-COMP:20238"/>
        <dbReference type="ChEBI" id="CHEBI:33019"/>
        <dbReference type="ChEBI" id="CHEBI:46398"/>
        <dbReference type="ChEBI" id="CHEBI:46858"/>
        <dbReference type="ChEBI" id="CHEBI:90602"/>
    </reaction>
</comment>
<accession>A0ABS3DWW0</accession>
<feature type="binding site" evidence="8">
    <location>
        <position position="127"/>
    </location>
    <ligand>
        <name>ATP</name>
        <dbReference type="ChEBI" id="CHEBI:30616"/>
    </ligand>
</feature>
<keyword evidence="4 8" id="KW-0479">Metal-binding</keyword>
<evidence type="ECO:0000256" key="2">
    <source>
        <dbReference type="ARBA" id="ARBA00022679"/>
    </source>
</evidence>
<feature type="binding site" evidence="8">
    <location>
        <position position="263"/>
    </location>
    <ligand>
        <name>Mg(2+)</name>
        <dbReference type="ChEBI" id="CHEBI:18420"/>
    </ligand>
</feature>
<dbReference type="NCBIfam" id="NF000658">
    <property type="entry name" value="PRK00029.1"/>
    <property type="match status" value="1"/>
</dbReference>
<protein>
    <recommendedName>
        <fullName evidence="8">Protein nucleotidyltransferase YdiU</fullName>
        <ecNumber evidence="8">2.7.7.-</ecNumber>
    </recommendedName>
    <alternativeName>
        <fullName evidence="8">Protein adenylyltransferase YdiU</fullName>
        <ecNumber evidence="8">2.7.7.108</ecNumber>
    </alternativeName>
    <alternativeName>
        <fullName evidence="8">Protein uridylyltransferase YdiU</fullName>
        <ecNumber evidence="8">2.7.7.-</ecNumber>
    </alternativeName>
</protein>
<dbReference type="EC" id="2.7.7.108" evidence="8"/>
<comment type="catalytic activity">
    <reaction evidence="8">
        <text>L-seryl-[protein] + UTP = O-(5'-uridylyl)-L-seryl-[protein] + diphosphate</text>
        <dbReference type="Rhea" id="RHEA:64604"/>
        <dbReference type="Rhea" id="RHEA-COMP:9863"/>
        <dbReference type="Rhea" id="RHEA-COMP:16635"/>
        <dbReference type="ChEBI" id="CHEBI:29999"/>
        <dbReference type="ChEBI" id="CHEBI:33019"/>
        <dbReference type="ChEBI" id="CHEBI:46398"/>
        <dbReference type="ChEBI" id="CHEBI:156051"/>
    </reaction>
</comment>
<keyword evidence="3 8" id="KW-0548">Nucleotidyltransferase</keyword>
<feature type="binding site" evidence="8">
    <location>
        <position position="177"/>
    </location>
    <ligand>
        <name>ATP</name>
        <dbReference type="ChEBI" id="CHEBI:30616"/>
    </ligand>
</feature>
<evidence type="ECO:0000256" key="7">
    <source>
        <dbReference type="ARBA" id="ARBA00022842"/>
    </source>
</evidence>
<dbReference type="PANTHER" id="PTHR32057:SF14">
    <property type="entry name" value="PROTEIN ADENYLYLTRANSFERASE SELO, MITOCHONDRIAL"/>
    <property type="match status" value="1"/>
</dbReference>
<keyword evidence="2 8" id="KW-0808">Transferase</keyword>